<protein>
    <recommendedName>
        <fullName evidence="2">Anti-sigma factor NepR domain-containing protein</fullName>
    </recommendedName>
</protein>
<evidence type="ECO:0000256" key="1">
    <source>
        <dbReference type="SAM" id="MobiDB-lite"/>
    </source>
</evidence>
<keyword evidence="4" id="KW-1185">Reference proteome</keyword>
<dbReference type="RefSeq" id="WP_189585142.1">
    <property type="nucleotide sequence ID" value="NZ_BMYV01000002.1"/>
</dbReference>
<dbReference type="Pfam" id="PF18557">
    <property type="entry name" value="NepR"/>
    <property type="match status" value="1"/>
</dbReference>
<proteinExistence type="predicted"/>
<reference evidence="3 4" key="1">
    <citation type="journal article" date="2014" name="Int. J. Syst. Evol. Microbiol.">
        <title>Complete genome sequence of Corynebacterium casei LMG S-19264T (=DSM 44701T), isolated from a smear-ripened cheese.</title>
        <authorList>
            <consortium name="US DOE Joint Genome Institute (JGI-PGF)"/>
            <person name="Walter F."/>
            <person name="Albersmeier A."/>
            <person name="Kalinowski J."/>
            <person name="Ruckert C."/>
        </authorList>
    </citation>
    <scope>NUCLEOTIDE SEQUENCE [LARGE SCALE GENOMIC DNA]</scope>
    <source>
        <strain evidence="3 4">KCTC 23968</strain>
    </source>
</reference>
<dbReference type="AlphaFoldDB" id="A0A918NFX0"/>
<evidence type="ECO:0000259" key="2">
    <source>
        <dbReference type="Pfam" id="PF18557"/>
    </source>
</evidence>
<dbReference type="InterPro" id="IPR041649">
    <property type="entry name" value="NepR"/>
</dbReference>
<organism evidence="3 4">
    <name type="scientific">Litorimonas cladophorae</name>
    <dbReference type="NCBI Taxonomy" id="1220491"/>
    <lineage>
        <taxon>Bacteria</taxon>
        <taxon>Pseudomonadati</taxon>
        <taxon>Pseudomonadota</taxon>
        <taxon>Alphaproteobacteria</taxon>
        <taxon>Maricaulales</taxon>
        <taxon>Robiginitomaculaceae</taxon>
    </lineage>
</organism>
<gene>
    <name evidence="3" type="ORF">GCM10011309_20040</name>
</gene>
<evidence type="ECO:0000313" key="3">
    <source>
        <dbReference type="EMBL" id="GGX70004.1"/>
    </source>
</evidence>
<dbReference type="Proteomes" id="UP000600865">
    <property type="component" value="Unassembled WGS sequence"/>
</dbReference>
<feature type="region of interest" description="Disordered" evidence="1">
    <location>
        <begin position="1"/>
        <end position="25"/>
    </location>
</feature>
<name>A0A918NFX0_9PROT</name>
<accession>A0A918NFX0</accession>
<evidence type="ECO:0000313" key="4">
    <source>
        <dbReference type="Proteomes" id="UP000600865"/>
    </source>
</evidence>
<dbReference type="EMBL" id="BMYV01000002">
    <property type="protein sequence ID" value="GGX70004.1"/>
    <property type="molecule type" value="Genomic_DNA"/>
</dbReference>
<sequence length="60" mass="6714">MTKEPPNDADDLKKSGDHFTDKPLKDKIGSNLKRIYDDVVNEAVPDDFLALLSKVDTPNK</sequence>
<comment type="caution">
    <text evidence="3">The sequence shown here is derived from an EMBL/GenBank/DDBJ whole genome shotgun (WGS) entry which is preliminary data.</text>
</comment>
<feature type="domain" description="Anti-sigma factor NepR" evidence="2">
    <location>
        <begin position="26"/>
        <end position="56"/>
    </location>
</feature>